<proteinExistence type="predicted"/>
<evidence type="ECO:0008006" key="4">
    <source>
        <dbReference type="Google" id="ProtNLM"/>
    </source>
</evidence>
<sequence>MKKSHIVTLATIFLLCVAAFFFFTNSPKNNKHITASTATTESTIKTETVYPSLNELKQLQGSDIEILGKTQITTVLFQNKNMAILTTENDKEIQLPLIVTDKKNNLFEIPSLTYSKKNLKVGEVFGLAKKDNHYLAYKL</sequence>
<accession>A0AB73TL44</accession>
<keyword evidence="1" id="KW-0812">Transmembrane</keyword>
<reference evidence="2 3" key="1">
    <citation type="submission" date="2018-05" db="EMBL/GenBank/DDBJ databases">
        <title>Vancomycin-resistant Enterococcus faecium strain from Chelyabinsk, Russia.</title>
        <authorList>
            <person name="Gostev V."/>
            <person name="Goncharov A."/>
            <person name="Kolodzhieva V."/>
            <person name="Suvorov A."/>
            <person name="Sidorenko S."/>
            <person name="Zueva L."/>
        </authorList>
    </citation>
    <scope>NUCLEOTIDE SEQUENCE [LARGE SCALE GENOMIC DNA]</scope>
    <source>
        <strain evidence="2 3">20</strain>
    </source>
</reference>
<keyword evidence="1" id="KW-0472">Membrane</keyword>
<feature type="transmembrane region" description="Helical" evidence="1">
    <location>
        <begin position="6"/>
        <end position="23"/>
    </location>
</feature>
<dbReference type="RefSeq" id="WP_111231018.1">
    <property type="nucleotide sequence ID" value="NZ_QHGT01000085.1"/>
</dbReference>
<protein>
    <recommendedName>
        <fullName evidence="4">Lipoprotein</fullName>
    </recommendedName>
</protein>
<dbReference type="AlphaFoldDB" id="A0AB73TL44"/>
<organism evidence="2 3">
    <name type="scientific">Enterococcus faecium</name>
    <name type="common">Streptococcus faecium</name>
    <dbReference type="NCBI Taxonomy" id="1352"/>
    <lineage>
        <taxon>Bacteria</taxon>
        <taxon>Bacillati</taxon>
        <taxon>Bacillota</taxon>
        <taxon>Bacilli</taxon>
        <taxon>Lactobacillales</taxon>
        <taxon>Enterococcaceae</taxon>
        <taxon>Enterococcus</taxon>
    </lineage>
</organism>
<dbReference type="Proteomes" id="UP000249070">
    <property type="component" value="Unassembled WGS sequence"/>
</dbReference>
<evidence type="ECO:0000313" key="3">
    <source>
        <dbReference type="Proteomes" id="UP000249070"/>
    </source>
</evidence>
<keyword evidence="1" id="KW-1133">Transmembrane helix</keyword>
<comment type="caution">
    <text evidence="2">The sequence shown here is derived from an EMBL/GenBank/DDBJ whole genome shotgun (WGS) entry which is preliminary data.</text>
</comment>
<evidence type="ECO:0000313" key="2">
    <source>
        <dbReference type="EMBL" id="PZM51546.1"/>
    </source>
</evidence>
<name>A0AB73TL44_ENTFC</name>
<evidence type="ECO:0000256" key="1">
    <source>
        <dbReference type="SAM" id="Phobius"/>
    </source>
</evidence>
<dbReference type="EMBL" id="QHGU01000243">
    <property type="protein sequence ID" value="PZM51546.1"/>
    <property type="molecule type" value="Genomic_DNA"/>
</dbReference>
<gene>
    <name evidence="2" type="ORF">DKP91_16600</name>
</gene>